<name>A0A8S5RBZ7_9VIRU</name>
<dbReference type="EMBL" id="BK059087">
    <property type="protein sequence ID" value="DAE28500.1"/>
    <property type="molecule type" value="Genomic_DNA"/>
</dbReference>
<proteinExistence type="predicted"/>
<organism evidence="2">
    <name type="scientific">virus sp. ct9pU4</name>
    <dbReference type="NCBI Taxonomy" id="2828248"/>
    <lineage>
        <taxon>Viruses</taxon>
    </lineage>
</organism>
<accession>A0A8S5RBZ7</accession>
<feature type="region of interest" description="Disordered" evidence="1">
    <location>
        <begin position="208"/>
        <end position="249"/>
    </location>
</feature>
<sequence>MCMKSQITKIDAVEMENAFNEINVCFYIEASPIVENKELDETSDEDLNNLLENGDITNVFNSSRNISPFRTVLFPNDERVMKLFGKIWEKGEKAIEKGEKPTYPTINLNRFEVDAPEPYFRRYVNDNEDNGIKAGDWILAEEGDETDETDEKGRKLFRTIWVTSTCKTDADGKDTPIENTVRKAKRAWVNGLETDAGTGKMFTPAKKQLEKERQIAAAKKAKQNDHEGGDEALVQGVTKGKKKLSFEDD</sequence>
<evidence type="ECO:0000313" key="2">
    <source>
        <dbReference type="EMBL" id="DAE28500.1"/>
    </source>
</evidence>
<reference evidence="2" key="1">
    <citation type="journal article" date="2021" name="Proc. Natl. Acad. Sci. U.S.A.">
        <title>A Catalog of Tens of Thousands of Viruses from Human Metagenomes Reveals Hidden Associations with Chronic Diseases.</title>
        <authorList>
            <person name="Tisza M.J."/>
            <person name="Buck C.B."/>
        </authorList>
    </citation>
    <scope>NUCLEOTIDE SEQUENCE</scope>
    <source>
        <strain evidence="2">Ct9pU4</strain>
    </source>
</reference>
<protein>
    <submittedName>
        <fullName evidence="2">Uncharacterized protein</fullName>
    </submittedName>
</protein>
<evidence type="ECO:0000256" key="1">
    <source>
        <dbReference type="SAM" id="MobiDB-lite"/>
    </source>
</evidence>